<dbReference type="AlphaFoldDB" id="A0A7D5P6Q7"/>
<accession>A0A7D5P6Q7</accession>
<dbReference type="EMBL" id="CP058910">
    <property type="protein sequence ID" value="QLH79205.1"/>
    <property type="molecule type" value="Genomic_DNA"/>
</dbReference>
<dbReference type="GeneID" id="56079949"/>
<organism evidence="1 2">
    <name type="scientific">Halosimplex rubrum</name>
    <dbReference type="NCBI Taxonomy" id="869889"/>
    <lineage>
        <taxon>Archaea</taxon>
        <taxon>Methanobacteriati</taxon>
        <taxon>Methanobacteriota</taxon>
        <taxon>Stenosarchaea group</taxon>
        <taxon>Halobacteria</taxon>
        <taxon>Halobacteriales</taxon>
        <taxon>Haloarculaceae</taxon>
        <taxon>Halosimplex</taxon>
    </lineage>
</organism>
<protein>
    <recommendedName>
        <fullName evidence="3">STAS/SEC14 domain-containing protein</fullName>
    </recommendedName>
</protein>
<gene>
    <name evidence="1" type="ORF">HZS55_18760</name>
</gene>
<dbReference type="Proteomes" id="UP000509667">
    <property type="component" value="Chromosome"/>
</dbReference>
<proteinExistence type="predicted"/>
<keyword evidence="2" id="KW-1185">Reference proteome</keyword>
<dbReference type="KEGG" id="hrr:HZS55_18760"/>
<name>A0A7D5P6Q7_9EURY</name>
<sequence>MAPSYPQLPIDADDRESYIVWDLRAWDGDIETMKRINERWVEAHEPAEKVGTISIFPEDVVVHGEIQEFISEGWNEACEATDLRYLAIVAEGLQAMAVENQIDAPAVELSAFDDEGEAVDWMDERAT</sequence>
<evidence type="ECO:0000313" key="1">
    <source>
        <dbReference type="EMBL" id="QLH79205.1"/>
    </source>
</evidence>
<evidence type="ECO:0000313" key="2">
    <source>
        <dbReference type="Proteomes" id="UP000509667"/>
    </source>
</evidence>
<reference evidence="1 2" key="1">
    <citation type="submission" date="2020-07" db="EMBL/GenBank/DDBJ databases">
        <title>Halosimplex pelagicum sp. nov. and Halosimplex rubrum sp. nov., isolated from salted brown alga Laminaria, and emended description of the genus Halosimplex.</title>
        <authorList>
            <person name="Cui H."/>
        </authorList>
    </citation>
    <scope>NUCLEOTIDE SEQUENCE [LARGE SCALE GENOMIC DNA]</scope>
    <source>
        <strain evidence="1 2">R27</strain>
    </source>
</reference>
<evidence type="ECO:0008006" key="3">
    <source>
        <dbReference type="Google" id="ProtNLM"/>
    </source>
</evidence>
<dbReference type="OrthoDB" id="376912at2157"/>
<dbReference type="RefSeq" id="WP_179909076.1">
    <property type="nucleotide sequence ID" value="NZ_CP058910.1"/>
</dbReference>